<feature type="repeat" description="TPR" evidence="1">
    <location>
        <begin position="157"/>
        <end position="190"/>
    </location>
</feature>
<dbReference type="InterPro" id="IPR001387">
    <property type="entry name" value="Cro/C1-type_HTH"/>
</dbReference>
<keyword evidence="1" id="KW-0802">TPR repeat</keyword>
<dbReference type="Proteomes" id="UP000199017">
    <property type="component" value="Unassembled WGS sequence"/>
</dbReference>
<dbReference type="Pfam" id="PF18768">
    <property type="entry name" value="RNPP_C"/>
    <property type="match status" value="1"/>
</dbReference>
<proteinExistence type="predicted"/>
<dbReference type="SMART" id="SM00028">
    <property type="entry name" value="TPR"/>
    <property type="match status" value="3"/>
</dbReference>
<feature type="domain" description="HTH cro/C1-type" evidence="2">
    <location>
        <begin position="10"/>
        <end position="63"/>
    </location>
</feature>
<dbReference type="STRING" id="930129.SAMN05216352_107174"/>
<dbReference type="InterPro" id="IPR041315">
    <property type="entry name" value="PlcR_TPR"/>
</dbReference>
<evidence type="ECO:0000259" key="2">
    <source>
        <dbReference type="PROSITE" id="PS50943"/>
    </source>
</evidence>
<dbReference type="SUPFAM" id="SSF48452">
    <property type="entry name" value="TPR-like"/>
    <property type="match status" value="1"/>
</dbReference>
<evidence type="ECO:0000256" key="1">
    <source>
        <dbReference type="PROSITE-ProRule" id="PRU00339"/>
    </source>
</evidence>
<gene>
    <name evidence="3" type="ORF">SAMN05216352_107174</name>
</gene>
<dbReference type="RefSeq" id="WP_091585648.1">
    <property type="nucleotide sequence ID" value="NZ_FNDU01000007.1"/>
</dbReference>
<dbReference type="AlphaFoldDB" id="A0A1G8KD58"/>
<name>A0A1G8KD58_9BACI</name>
<dbReference type="EMBL" id="FNDU01000007">
    <property type="protein sequence ID" value="SDI41386.1"/>
    <property type="molecule type" value="Genomic_DNA"/>
</dbReference>
<dbReference type="InterPro" id="IPR053163">
    <property type="entry name" value="HTH-type_regulator_Rgg"/>
</dbReference>
<dbReference type="Pfam" id="PF01381">
    <property type="entry name" value="HTH_3"/>
    <property type="match status" value="1"/>
</dbReference>
<protein>
    <submittedName>
        <fullName evidence="3">Transcriptional regulator, contains XRE-family HTH domain</fullName>
    </submittedName>
</protein>
<evidence type="ECO:0000313" key="3">
    <source>
        <dbReference type="EMBL" id="SDI41386.1"/>
    </source>
</evidence>
<organism evidence="3 4">
    <name type="scientific">Alteribacillus bidgolensis</name>
    <dbReference type="NCBI Taxonomy" id="930129"/>
    <lineage>
        <taxon>Bacteria</taxon>
        <taxon>Bacillati</taxon>
        <taxon>Bacillota</taxon>
        <taxon>Bacilli</taxon>
        <taxon>Bacillales</taxon>
        <taxon>Bacillaceae</taxon>
        <taxon>Alteribacillus</taxon>
    </lineage>
</organism>
<dbReference type="SUPFAM" id="SSF116965">
    <property type="entry name" value="Hypothetical protein MPN330"/>
    <property type="match status" value="1"/>
</dbReference>
<dbReference type="PANTHER" id="PTHR37038:SF14">
    <property type="entry name" value="TRANSCRIPTIONAL ACTIVATOR"/>
    <property type="match status" value="1"/>
</dbReference>
<dbReference type="PANTHER" id="PTHR37038">
    <property type="entry name" value="TRANSCRIPTIONAL REGULATOR-RELATED"/>
    <property type="match status" value="1"/>
</dbReference>
<dbReference type="SMART" id="SM00530">
    <property type="entry name" value="HTH_XRE"/>
    <property type="match status" value="1"/>
</dbReference>
<dbReference type="PROSITE" id="PS50943">
    <property type="entry name" value="HTH_CROC1"/>
    <property type="match status" value="1"/>
</dbReference>
<sequence>MEGSSLGIKLKDLREYYNVSQRELAKNICSQKAVSKIERGETQPTADILQQLGLRLGVDISYFFEEQEAPRFNYIQETKDKIEDLVSKWKYKEAVEIIKEELKNPLFRKATHRKFLLWKKSVCHFNLTQEKEDAIELLKVAMDIETHSKKTITNDDIGIYISLGNMYSDTQKYEQALYYYEQAKKMAKKLPVHGSAPPIYKLYYNLSIVYFRLHNFEEAVKVADEGINFIFKKDSLYLLGELYYQKGIYLFYSGKKREALQNMKKALFVFEEKGQDRFYKFVETNYLGFQRAARDNV</sequence>
<dbReference type="Gene3D" id="1.25.40.10">
    <property type="entry name" value="Tetratricopeptide repeat domain"/>
    <property type="match status" value="1"/>
</dbReference>
<keyword evidence="4" id="KW-1185">Reference proteome</keyword>
<reference evidence="3 4" key="1">
    <citation type="submission" date="2016-10" db="EMBL/GenBank/DDBJ databases">
        <authorList>
            <person name="de Groot N.N."/>
        </authorList>
    </citation>
    <scope>NUCLEOTIDE SEQUENCE [LARGE SCALE GENOMIC DNA]</scope>
    <source>
        <strain evidence="4">P4B,CCM 7963,CECT 7998,DSM 25260,IBRC-M 10614,KCTC 13821</strain>
    </source>
</reference>
<dbReference type="InterPro" id="IPR019734">
    <property type="entry name" value="TPR_rpt"/>
</dbReference>
<dbReference type="PROSITE" id="PS50005">
    <property type="entry name" value="TPR"/>
    <property type="match status" value="1"/>
</dbReference>
<dbReference type="InterPro" id="IPR011990">
    <property type="entry name" value="TPR-like_helical_dom_sf"/>
</dbReference>
<dbReference type="InterPro" id="IPR010982">
    <property type="entry name" value="Lambda_DNA-bd_dom_sf"/>
</dbReference>
<evidence type="ECO:0000313" key="4">
    <source>
        <dbReference type="Proteomes" id="UP000199017"/>
    </source>
</evidence>
<dbReference type="GO" id="GO:0003677">
    <property type="term" value="F:DNA binding"/>
    <property type="evidence" value="ECO:0007669"/>
    <property type="project" value="InterPro"/>
</dbReference>
<dbReference type="CDD" id="cd00093">
    <property type="entry name" value="HTH_XRE"/>
    <property type="match status" value="1"/>
</dbReference>
<dbReference type="SUPFAM" id="SSF47413">
    <property type="entry name" value="lambda repressor-like DNA-binding domains"/>
    <property type="match status" value="1"/>
</dbReference>
<accession>A0A1G8KD58</accession>
<dbReference type="OrthoDB" id="1150409at2"/>